<dbReference type="PROSITE" id="PS51214">
    <property type="entry name" value="IBB"/>
    <property type="match status" value="1"/>
</dbReference>
<dbReference type="Pfam" id="PF00514">
    <property type="entry name" value="Arm"/>
    <property type="match status" value="6"/>
</dbReference>
<dbReference type="PANTHER" id="PTHR23316">
    <property type="entry name" value="IMPORTIN ALPHA"/>
    <property type="match status" value="1"/>
</dbReference>
<dbReference type="PROSITE" id="PS50176">
    <property type="entry name" value="ARM_REPEAT"/>
    <property type="match status" value="3"/>
</dbReference>
<evidence type="ECO:0000313" key="6">
    <source>
        <dbReference type="EMBL" id="CAB4010601.1"/>
    </source>
</evidence>
<dbReference type="InterPro" id="IPR024931">
    <property type="entry name" value="Importin_alpha"/>
</dbReference>
<dbReference type="Pfam" id="PF16186">
    <property type="entry name" value="Arm_3"/>
    <property type="match status" value="1"/>
</dbReference>
<protein>
    <recommendedName>
        <fullName evidence="5">Importin subunit alpha</fullName>
    </recommendedName>
</protein>
<dbReference type="Gene3D" id="1.20.5.690">
    <property type="entry name" value="Importin-alpha, importin-beta-binding domain"/>
    <property type="match status" value="1"/>
</dbReference>
<dbReference type="InterPro" id="IPR016024">
    <property type="entry name" value="ARM-type_fold"/>
</dbReference>
<dbReference type="SUPFAM" id="SSF48371">
    <property type="entry name" value="ARM repeat"/>
    <property type="match status" value="1"/>
</dbReference>
<dbReference type="Gene3D" id="1.25.10.10">
    <property type="entry name" value="Leucine-rich Repeat Variant"/>
    <property type="match status" value="1"/>
</dbReference>
<keyword evidence="7" id="KW-1185">Reference proteome</keyword>
<gene>
    <name evidence="6" type="ORF">PACLA_8A075725</name>
</gene>
<dbReference type="InterPro" id="IPR002652">
    <property type="entry name" value="Importin-a_IBB"/>
</dbReference>
<dbReference type="FunFam" id="1.25.10.10:FF:000009">
    <property type="entry name" value="Importin subunit alpha"/>
    <property type="match status" value="1"/>
</dbReference>
<name>A0A6S7IYY3_PARCT</name>
<dbReference type="SMART" id="SM00185">
    <property type="entry name" value="ARM"/>
    <property type="match status" value="8"/>
</dbReference>
<keyword evidence="4 5" id="KW-0653">Protein transport</keyword>
<dbReference type="InterPro" id="IPR036975">
    <property type="entry name" value="Importin-a_IBB_sf"/>
</dbReference>
<dbReference type="PIRSF" id="PIRSF005673">
    <property type="entry name" value="Importin_alpha"/>
    <property type="match status" value="1"/>
</dbReference>
<dbReference type="OrthoDB" id="29145at2759"/>
<dbReference type="GO" id="GO:0061608">
    <property type="term" value="F:nuclear import signal receptor activity"/>
    <property type="evidence" value="ECO:0007669"/>
    <property type="project" value="InterPro"/>
</dbReference>
<dbReference type="InterPro" id="IPR000225">
    <property type="entry name" value="Armadillo"/>
</dbReference>
<evidence type="ECO:0000256" key="5">
    <source>
        <dbReference type="PIRNR" id="PIRNR005673"/>
    </source>
</evidence>
<dbReference type="Proteomes" id="UP001152795">
    <property type="component" value="Unassembled WGS sequence"/>
</dbReference>
<reference evidence="6" key="1">
    <citation type="submission" date="2020-04" db="EMBL/GenBank/DDBJ databases">
        <authorList>
            <person name="Alioto T."/>
            <person name="Alioto T."/>
            <person name="Gomez Garrido J."/>
        </authorList>
    </citation>
    <scope>NUCLEOTIDE SEQUENCE</scope>
    <source>
        <strain evidence="6">A484AB</strain>
    </source>
</reference>
<evidence type="ECO:0000256" key="1">
    <source>
        <dbReference type="ARBA" id="ARBA00010394"/>
    </source>
</evidence>
<dbReference type="GO" id="GO:0005634">
    <property type="term" value="C:nucleus"/>
    <property type="evidence" value="ECO:0007669"/>
    <property type="project" value="UniProtKB-ARBA"/>
</dbReference>
<evidence type="ECO:0000256" key="3">
    <source>
        <dbReference type="ARBA" id="ARBA00022737"/>
    </source>
</evidence>
<evidence type="ECO:0000256" key="4">
    <source>
        <dbReference type="ARBA" id="ARBA00022927"/>
    </source>
</evidence>
<comment type="similarity">
    <text evidence="1 5">Belongs to the importin alpha family.</text>
</comment>
<dbReference type="Pfam" id="PF01749">
    <property type="entry name" value="IBB"/>
    <property type="match status" value="1"/>
</dbReference>
<dbReference type="AlphaFoldDB" id="A0A6S7IYY3"/>
<keyword evidence="2 5" id="KW-0813">Transport</keyword>
<dbReference type="GO" id="GO:0006606">
    <property type="term" value="P:protein import into nucleus"/>
    <property type="evidence" value="ECO:0007669"/>
    <property type="project" value="InterPro"/>
</dbReference>
<evidence type="ECO:0000256" key="2">
    <source>
        <dbReference type="ARBA" id="ARBA00022448"/>
    </source>
</evidence>
<dbReference type="EMBL" id="CACRXK020006843">
    <property type="protein sequence ID" value="CAB4010601.1"/>
    <property type="molecule type" value="Genomic_DNA"/>
</dbReference>
<dbReference type="GO" id="GO:0005737">
    <property type="term" value="C:cytoplasm"/>
    <property type="evidence" value="ECO:0007669"/>
    <property type="project" value="InterPro"/>
</dbReference>
<dbReference type="InterPro" id="IPR032413">
    <property type="entry name" value="Arm_3"/>
</dbReference>
<organism evidence="6 7">
    <name type="scientific">Paramuricea clavata</name>
    <name type="common">Red gorgonian</name>
    <name type="synonym">Violescent sea-whip</name>
    <dbReference type="NCBI Taxonomy" id="317549"/>
    <lineage>
        <taxon>Eukaryota</taxon>
        <taxon>Metazoa</taxon>
        <taxon>Cnidaria</taxon>
        <taxon>Anthozoa</taxon>
        <taxon>Octocorallia</taxon>
        <taxon>Malacalcyonacea</taxon>
        <taxon>Plexauridae</taxon>
        <taxon>Paramuricea</taxon>
    </lineage>
</organism>
<keyword evidence="3" id="KW-0677">Repeat</keyword>
<sequence length="524" mass="58463">MPVVGKENTHNRLRNFKNMGKDDECRRRRNEVTIELRKSKRDDQILKRRNVSNVEPLQENSANNSLSLSPAQIYQILLSADSTQDQIFAAVQASRKMLSREKNPPINDVIQAGLVPKLVECLKTNVSDIQFEAAWALTNIASGTSDQTWIVINAGALPYFIQLLSSPNEKVREQAVWAIGNIAGDGPKLRDKVLTPEYCVVQKLLELMQKPALQASYLRNITWTVSNLCRNKNPPPPFAAVQQLLPALAYLINYDDNEVVADTCWALSYLTDGPNEKIQAVINANVMPKLISLLGTTQLNILTPALRAVGNVVTGNDNQTQHVLDLGALQHFGALLTHKKMTLIKEAAWALSNITAGNENQIQAVIHAGLVPIILQIMDQGDYKSQKEAVWVITNLTSGSSLKQIQYLVDKCRAIPYLCKLLTVKEPKVILVLLDAFNHILNKSDHMNRLDNVTLRIEECGGLDKIENLQQHENEQVFQAAQNVIDKYFQTEDDDVTVAPQNGDDGSNMFQFGQPTMPQTGFHF</sequence>
<evidence type="ECO:0000313" key="7">
    <source>
        <dbReference type="Proteomes" id="UP001152795"/>
    </source>
</evidence>
<proteinExistence type="inferred from homology"/>
<accession>A0A6S7IYY3</accession>
<comment type="caution">
    <text evidence="6">The sequence shown here is derived from an EMBL/GenBank/DDBJ whole genome shotgun (WGS) entry which is preliminary data.</text>
</comment>
<dbReference type="InterPro" id="IPR011989">
    <property type="entry name" value="ARM-like"/>
</dbReference>